<name>A0A507FMJ6_9FUNG</name>
<keyword evidence="7" id="KW-0694">RNA-binding</keyword>
<dbReference type="EC" id="3.6.4.13" evidence="2"/>
<dbReference type="GO" id="GO:0003724">
    <property type="term" value="F:RNA helicase activity"/>
    <property type="evidence" value="ECO:0007669"/>
    <property type="project" value="UniProtKB-EC"/>
</dbReference>
<dbReference type="STRING" id="246404.A0A507FMJ6"/>
<dbReference type="InterPro" id="IPR027417">
    <property type="entry name" value="P-loop_NTPase"/>
</dbReference>
<reference evidence="11 12" key="1">
    <citation type="journal article" date="2019" name="Sci. Rep.">
        <title>Comparative genomics of chytrid fungi reveal insights into the obligate biotrophic and pathogenic lifestyle of Synchytrium endobioticum.</title>
        <authorList>
            <person name="van de Vossenberg B.T.L.H."/>
            <person name="Warris S."/>
            <person name="Nguyen H.D.T."/>
            <person name="van Gent-Pelzer M.P.E."/>
            <person name="Joly D.L."/>
            <person name="van de Geest H.C."/>
            <person name="Bonants P.J.M."/>
            <person name="Smith D.S."/>
            <person name="Levesque C.A."/>
            <person name="van der Lee T.A.J."/>
        </authorList>
    </citation>
    <scope>NUCLEOTIDE SEQUENCE [LARGE SCALE GENOMIC DNA]</scope>
    <source>
        <strain evidence="11 12">CBS 675.73</strain>
    </source>
</reference>
<dbReference type="Gene3D" id="3.30.70.2280">
    <property type="match status" value="1"/>
</dbReference>
<evidence type="ECO:0000313" key="11">
    <source>
        <dbReference type="EMBL" id="TPX77544.1"/>
    </source>
</evidence>
<dbReference type="SUPFAM" id="SSF54928">
    <property type="entry name" value="RNA-binding domain, RBD"/>
    <property type="match status" value="1"/>
</dbReference>
<dbReference type="Pfam" id="PF00270">
    <property type="entry name" value="DEAD"/>
    <property type="match status" value="1"/>
</dbReference>
<dbReference type="InterPro" id="IPR035979">
    <property type="entry name" value="RBD_domain_sf"/>
</dbReference>
<proteinExistence type="inferred from homology"/>
<dbReference type="SUPFAM" id="SSF52540">
    <property type="entry name" value="P-loop containing nucleoside triphosphate hydrolases"/>
    <property type="match status" value="1"/>
</dbReference>
<dbReference type="GO" id="GO:0005524">
    <property type="term" value="F:ATP binding"/>
    <property type="evidence" value="ECO:0007669"/>
    <property type="project" value="UniProtKB-KW"/>
</dbReference>
<keyword evidence="4" id="KW-0378">Hydrolase</keyword>
<dbReference type="GO" id="GO:0003723">
    <property type="term" value="F:RNA binding"/>
    <property type="evidence" value="ECO:0007669"/>
    <property type="project" value="UniProtKB-KW"/>
</dbReference>
<dbReference type="Pfam" id="PF00271">
    <property type="entry name" value="Helicase_C"/>
    <property type="match status" value="1"/>
</dbReference>
<evidence type="ECO:0000256" key="8">
    <source>
        <dbReference type="SAM" id="MobiDB-lite"/>
    </source>
</evidence>
<evidence type="ECO:0000259" key="10">
    <source>
        <dbReference type="PROSITE" id="PS51194"/>
    </source>
</evidence>
<sequence>MSPATVKKSKRAKEDGIAPTEEMEVAASSEVEVEDKSTKKKKSKKAEATEATEPEETEARSKRQSKKTKAKAESDVEQADEDPVESPKKRSKRKAADVDDADKPEDDESPKKAKKAKKAKAAEAEAADNTDESATQDAAMDVEESEDKTAGKPKKDDTPSDLRLDSYDLTKSTLDALTASGRTALFPIQAACFQKVMAGKDLLGRARTGTGKTLAFALPVVETLKREKSIHRAEFSKRGRPPFALVMAPTRELANQVFREFETLAAGELQLVCVYGGAPYEVQNNAFRNGVDIVVGTPGRLIDHVERGSLKLHNLKFITLDEADQMMDIGFAESMEKILQQVSQQKEAEGTKKSHPLQTLLFSATMPEWVNSVLSKYMRADRETVDLVGQQKLKTSEKVQHLCIPSKWQNRADILGDIVAVYGRGGSSRTIVFVETKNEANELGLNEKLTAFGTQVLHGDVQQKTRETAIQGFRDGKFRCLVTTNVCARGVDIPEVDLVINCEPPGDVETYVHRSGRTGRAGKSGICVTFYKAQQEYLLQNITRKAGVTFKKAGAPQPKDIIKSRSLDSLDILKQVHPEALSYFSDAAESILAHHHNDPVMALSAALAVICNTMKPLPPRSLLSATEGFLTVMFQCDQKIRNAGFVRAIVNRNHPGLAWDDAPLWRLTKDERGVVADLKAEKVEVLEGGQIKIAGVLWNGRGVNISLPSEIPDLQESSNAGGGGYQSSGGRGGFGGGGRGGFSGGRGGYGGGRGGASSGGGFGSRGGFGGGRGGRGGSSRGGGGRGGR</sequence>
<evidence type="ECO:0000256" key="7">
    <source>
        <dbReference type="ARBA" id="ARBA00022884"/>
    </source>
</evidence>
<dbReference type="Gene3D" id="3.40.50.300">
    <property type="entry name" value="P-loop containing nucleotide triphosphate hydrolases"/>
    <property type="match status" value="2"/>
</dbReference>
<dbReference type="InterPro" id="IPR059027">
    <property type="entry name" value="DD_DDX21-DDX50"/>
</dbReference>
<dbReference type="Pfam" id="PF08152">
    <property type="entry name" value="GUCT"/>
    <property type="match status" value="1"/>
</dbReference>
<gene>
    <name evidence="11" type="ORF">CcCBS67573_g01177</name>
</gene>
<feature type="region of interest" description="Disordered" evidence="8">
    <location>
        <begin position="714"/>
        <end position="788"/>
    </location>
</feature>
<feature type="compositionally biased region" description="Acidic residues" evidence="8">
    <location>
        <begin position="75"/>
        <end position="84"/>
    </location>
</feature>
<evidence type="ECO:0000313" key="12">
    <source>
        <dbReference type="Proteomes" id="UP000320333"/>
    </source>
</evidence>
<dbReference type="Pfam" id="PF26142">
    <property type="entry name" value="DD_DDX21-DDX50"/>
    <property type="match status" value="1"/>
</dbReference>
<organism evidence="11 12">
    <name type="scientific">Chytriomyces confervae</name>
    <dbReference type="NCBI Taxonomy" id="246404"/>
    <lineage>
        <taxon>Eukaryota</taxon>
        <taxon>Fungi</taxon>
        <taxon>Fungi incertae sedis</taxon>
        <taxon>Chytridiomycota</taxon>
        <taxon>Chytridiomycota incertae sedis</taxon>
        <taxon>Chytridiomycetes</taxon>
        <taxon>Chytridiales</taxon>
        <taxon>Chytriomycetaceae</taxon>
        <taxon>Chytriomyces</taxon>
    </lineage>
</organism>
<keyword evidence="6" id="KW-0067">ATP-binding</keyword>
<keyword evidence="12" id="KW-1185">Reference proteome</keyword>
<feature type="compositionally biased region" description="Acidic residues" evidence="8">
    <location>
        <begin position="98"/>
        <end position="108"/>
    </location>
</feature>
<protein>
    <recommendedName>
        <fullName evidence="2">RNA helicase</fullName>
        <ecNumber evidence="2">3.6.4.13</ecNumber>
    </recommendedName>
</protein>
<dbReference type="SMART" id="SM00490">
    <property type="entry name" value="HELICc"/>
    <property type="match status" value="1"/>
</dbReference>
<dbReference type="InterPro" id="IPR044742">
    <property type="entry name" value="DEAD/DEAH_RhlB"/>
</dbReference>
<evidence type="ECO:0000256" key="5">
    <source>
        <dbReference type="ARBA" id="ARBA00022806"/>
    </source>
</evidence>
<dbReference type="InterPro" id="IPR012562">
    <property type="entry name" value="GUCT"/>
</dbReference>
<dbReference type="PANTHER" id="PTHR47963:SF8">
    <property type="entry name" value="ATP-DEPENDENT RNA HELICASE DEAD"/>
    <property type="match status" value="1"/>
</dbReference>
<accession>A0A507FMJ6</accession>
<evidence type="ECO:0000259" key="9">
    <source>
        <dbReference type="PROSITE" id="PS51192"/>
    </source>
</evidence>
<comment type="caution">
    <text evidence="11">The sequence shown here is derived from an EMBL/GenBank/DDBJ whole genome shotgun (WGS) entry which is preliminary data.</text>
</comment>
<dbReference type="AlphaFoldDB" id="A0A507FMJ6"/>
<keyword evidence="3" id="KW-0547">Nucleotide-binding</keyword>
<dbReference type="PROSITE" id="PS51194">
    <property type="entry name" value="HELICASE_CTER"/>
    <property type="match status" value="1"/>
</dbReference>
<dbReference type="SMART" id="SM00487">
    <property type="entry name" value="DEXDc"/>
    <property type="match status" value="1"/>
</dbReference>
<dbReference type="CDD" id="cd00268">
    <property type="entry name" value="DEADc"/>
    <property type="match status" value="1"/>
</dbReference>
<feature type="domain" description="Helicase ATP-binding" evidence="9">
    <location>
        <begin position="193"/>
        <end position="384"/>
    </location>
</feature>
<dbReference type="InterPro" id="IPR011545">
    <property type="entry name" value="DEAD/DEAH_box_helicase_dom"/>
</dbReference>
<keyword evidence="5" id="KW-0347">Helicase</keyword>
<feature type="domain" description="Helicase C-terminal" evidence="10">
    <location>
        <begin position="417"/>
        <end position="562"/>
    </location>
</feature>
<dbReference type="EMBL" id="QEAP01000018">
    <property type="protein sequence ID" value="TPX77544.1"/>
    <property type="molecule type" value="Genomic_DNA"/>
</dbReference>
<evidence type="ECO:0000256" key="1">
    <source>
        <dbReference type="ARBA" id="ARBA00006517"/>
    </source>
</evidence>
<dbReference type="GO" id="GO:0016787">
    <property type="term" value="F:hydrolase activity"/>
    <property type="evidence" value="ECO:0007669"/>
    <property type="project" value="UniProtKB-KW"/>
</dbReference>
<evidence type="ECO:0000256" key="2">
    <source>
        <dbReference type="ARBA" id="ARBA00012552"/>
    </source>
</evidence>
<dbReference type="InterPro" id="IPR001650">
    <property type="entry name" value="Helicase_C-like"/>
</dbReference>
<dbReference type="OrthoDB" id="4255at2759"/>
<dbReference type="CDD" id="cd18787">
    <property type="entry name" value="SF2_C_DEAD"/>
    <property type="match status" value="1"/>
</dbReference>
<comment type="similarity">
    <text evidence="1">Belongs to the DEAD box helicase family. DDX21/DDX50 subfamily.</text>
</comment>
<evidence type="ECO:0000256" key="3">
    <source>
        <dbReference type="ARBA" id="ARBA00022741"/>
    </source>
</evidence>
<dbReference type="Proteomes" id="UP000320333">
    <property type="component" value="Unassembled WGS sequence"/>
</dbReference>
<feature type="compositionally biased region" description="Gly residues" evidence="8">
    <location>
        <begin position="720"/>
        <end position="788"/>
    </location>
</feature>
<dbReference type="PROSITE" id="PS51192">
    <property type="entry name" value="HELICASE_ATP_BIND_1"/>
    <property type="match status" value="1"/>
</dbReference>
<dbReference type="PANTHER" id="PTHR47963">
    <property type="entry name" value="DEAD-BOX ATP-DEPENDENT RNA HELICASE 47, MITOCHONDRIAL"/>
    <property type="match status" value="1"/>
</dbReference>
<feature type="region of interest" description="Disordered" evidence="8">
    <location>
        <begin position="1"/>
        <end position="164"/>
    </location>
</feature>
<feature type="compositionally biased region" description="Basic and acidic residues" evidence="8">
    <location>
        <begin position="147"/>
        <end position="164"/>
    </location>
</feature>
<evidence type="ECO:0000256" key="4">
    <source>
        <dbReference type="ARBA" id="ARBA00022801"/>
    </source>
</evidence>
<dbReference type="InterPro" id="IPR050547">
    <property type="entry name" value="DEAD_box_RNA_helicases"/>
</dbReference>
<evidence type="ECO:0000256" key="6">
    <source>
        <dbReference type="ARBA" id="ARBA00022840"/>
    </source>
</evidence>
<dbReference type="InterPro" id="IPR014001">
    <property type="entry name" value="Helicase_ATP-bd"/>
</dbReference>